<dbReference type="Proteomes" id="UP000516369">
    <property type="component" value="Chromosome"/>
</dbReference>
<dbReference type="EMBL" id="CP053923">
    <property type="protein sequence ID" value="QNT71121.1"/>
    <property type="molecule type" value="Genomic_DNA"/>
</dbReference>
<dbReference type="InterPro" id="IPR009009">
    <property type="entry name" value="RlpA-like_DPBB"/>
</dbReference>
<evidence type="ECO:0000259" key="5">
    <source>
        <dbReference type="Pfam" id="PF03330"/>
    </source>
</evidence>
<dbReference type="KEGG" id="dvn:HQ394_04185"/>
<keyword evidence="7" id="KW-1185">Reference proteome</keyword>
<dbReference type="InterPro" id="IPR012997">
    <property type="entry name" value="RplA"/>
</dbReference>
<dbReference type="AlphaFoldDB" id="A0A7H1N5Y5"/>
<comment type="similarity">
    <text evidence="3 4">Belongs to the RlpA family.</text>
</comment>
<dbReference type="Gene3D" id="2.40.40.10">
    <property type="entry name" value="RlpA-like domain"/>
    <property type="match status" value="1"/>
</dbReference>
<accession>A0A7H1N5Y5</accession>
<keyword evidence="2 3" id="KW-0961">Cell wall biogenesis/degradation</keyword>
<dbReference type="GO" id="GO:0071555">
    <property type="term" value="P:cell wall organization"/>
    <property type="evidence" value="ECO:0007669"/>
    <property type="project" value="UniProtKB-KW"/>
</dbReference>
<dbReference type="HAMAP" id="MF_02071">
    <property type="entry name" value="RlpA"/>
    <property type="match status" value="1"/>
</dbReference>
<dbReference type="EC" id="4.2.2.-" evidence="3"/>
<name>A0A7H1N5Y5_9PROT</name>
<feature type="signal peptide" evidence="3">
    <location>
        <begin position="1"/>
        <end position="17"/>
    </location>
</feature>
<dbReference type="Pfam" id="PF03330">
    <property type="entry name" value="DPBB_1"/>
    <property type="match status" value="1"/>
</dbReference>
<evidence type="ECO:0000256" key="3">
    <source>
        <dbReference type="HAMAP-Rule" id="MF_02071"/>
    </source>
</evidence>
<dbReference type="CDD" id="cd22268">
    <property type="entry name" value="DPBB_RlpA-like"/>
    <property type="match status" value="1"/>
</dbReference>
<reference evidence="6 7" key="1">
    <citation type="submission" date="2020-05" db="EMBL/GenBank/DDBJ databases">
        <title>Complete closed genome sequence of Defluviicoccus vanus.</title>
        <authorList>
            <person name="Bessarab I."/>
            <person name="Arumugam K."/>
            <person name="Maszenan A.M."/>
            <person name="Seviour R.J."/>
            <person name="Williams R.B."/>
        </authorList>
    </citation>
    <scope>NUCLEOTIDE SEQUENCE [LARGE SCALE GENOMIC DNA]</scope>
    <source>
        <strain evidence="6 7">Ben 114</strain>
    </source>
</reference>
<comment type="function">
    <text evidence="3">Lytic transglycosylase with a strong preference for naked glycan strands that lack stem peptides.</text>
</comment>
<dbReference type="SUPFAM" id="SSF50685">
    <property type="entry name" value="Barwin-like endoglucanases"/>
    <property type="match status" value="1"/>
</dbReference>
<organism evidence="6 7">
    <name type="scientific">Defluviicoccus vanus</name>
    <dbReference type="NCBI Taxonomy" id="111831"/>
    <lineage>
        <taxon>Bacteria</taxon>
        <taxon>Pseudomonadati</taxon>
        <taxon>Pseudomonadota</taxon>
        <taxon>Alphaproteobacteria</taxon>
        <taxon>Rhodospirillales</taxon>
        <taxon>Rhodospirillaceae</taxon>
        <taxon>Defluviicoccus</taxon>
    </lineage>
</organism>
<evidence type="ECO:0000256" key="2">
    <source>
        <dbReference type="ARBA" id="ARBA00023316"/>
    </source>
</evidence>
<keyword evidence="3" id="KW-0732">Signal</keyword>
<dbReference type="InterPro" id="IPR034718">
    <property type="entry name" value="RlpA"/>
</dbReference>
<dbReference type="NCBIfam" id="TIGR00413">
    <property type="entry name" value="rlpA"/>
    <property type="match status" value="1"/>
</dbReference>
<evidence type="ECO:0000313" key="6">
    <source>
        <dbReference type="EMBL" id="QNT71121.1"/>
    </source>
</evidence>
<dbReference type="InterPro" id="IPR036908">
    <property type="entry name" value="RlpA-like_sf"/>
</dbReference>
<evidence type="ECO:0000256" key="1">
    <source>
        <dbReference type="ARBA" id="ARBA00023239"/>
    </source>
</evidence>
<keyword evidence="1 3" id="KW-0456">Lyase</keyword>
<dbReference type="GO" id="GO:0008932">
    <property type="term" value="F:lytic endotransglycosylase activity"/>
    <property type="evidence" value="ECO:0007669"/>
    <property type="project" value="UniProtKB-UniRule"/>
</dbReference>
<evidence type="ECO:0000256" key="4">
    <source>
        <dbReference type="RuleBase" id="RU003495"/>
    </source>
</evidence>
<feature type="chain" id="PRO_5029065502" description="Endolytic peptidoglycan transglycosylase RlpA" evidence="3">
    <location>
        <begin position="18"/>
        <end position="137"/>
    </location>
</feature>
<dbReference type="PANTHER" id="PTHR34183:SF1">
    <property type="entry name" value="ENDOLYTIC PEPTIDOGLYCAN TRANSGLYCOSYLASE RLPA"/>
    <property type="match status" value="1"/>
</dbReference>
<gene>
    <name evidence="3" type="primary">rlpA</name>
    <name evidence="6" type="ORF">HQ394_04185</name>
</gene>
<feature type="domain" description="RlpA-like protein double-psi beta-barrel" evidence="5">
    <location>
        <begin position="34"/>
        <end position="122"/>
    </location>
</feature>
<dbReference type="PANTHER" id="PTHR34183">
    <property type="entry name" value="ENDOLYTIC PEPTIDOGLYCAN TRANSGLYCOSYLASE RLPA"/>
    <property type="match status" value="1"/>
</dbReference>
<sequence length="137" mass="14969" precursor="true">MKGAMIAGACAILPVLAMDGTAEAQRAQAPVYVQQGVASWYGPGFHGRRTASGERFNQHDLTAAHKKLPLGTRVVVTNLRNGKSVEVEINDRGPYVRGRILDLSRAAAEQIDMKKSGVTPVRLEINEDNWRLSDRDS</sequence>
<proteinExistence type="inferred from homology"/>
<evidence type="ECO:0000313" key="7">
    <source>
        <dbReference type="Proteomes" id="UP000516369"/>
    </source>
</evidence>
<protein>
    <recommendedName>
        <fullName evidence="3">Endolytic peptidoglycan transglycosylase RlpA</fullName>
        <ecNumber evidence="3">4.2.2.-</ecNumber>
    </recommendedName>
</protein>
<dbReference type="GO" id="GO:0000270">
    <property type="term" value="P:peptidoglycan metabolic process"/>
    <property type="evidence" value="ECO:0007669"/>
    <property type="project" value="UniProtKB-UniRule"/>
</dbReference>